<feature type="repeat" description="TPR" evidence="7">
    <location>
        <begin position="362"/>
        <end position="395"/>
    </location>
</feature>
<dbReference type="Proteomes" id="UP000885826">
    <property type="component" value="Unassembled WGS sequence"/>
</dbReference>
<dbReference type="GO" id="GO:0046872">
    <property type="term" value="F:metal ion binding"/>
    <property type="evidence" value="ECO:0007669"/>
    <property type="project" value="UniProtKB-KW"/>
</dbReference>
<protein>
    <submittedName>
        <fullName evidence="9">Tetratricopeptide repeat protein</fullName>
    </submittedName>
</protein>
<comment type="caution">
    <text evidence="9">The sequence shown here is derived from an EMBL/GenBank/DDBJ whole genome shotgun (WGS) entry which is preliminary data.</text>
</comment>
<evidence type="ECO:0000256" key="3">
    <source>
        <dbReference type="ARBA" id="ARBA00022723"/>
    </source>
</evidence>
<dbReference type="Gene3D" id="3.30.2010.10">
    <property type="entry name" value="Metalloproteases ('zincins'), catalytic domain"/>
    <property type="match status" value="1"/>
</dbReference>
<gene>
    <name evidence="9" type="ORF">ENI34_09120</name>
</gene>
<sequence length="574" mass="64701">MKIFKMCLICFVGFFIPVFGQKVEPGPAFAVKISEEAVKLIESQNEIITDTVLVNRVVPIARKIMRASDLRTIFDCRILNTDVVNAFALPAGPIYVTLGMLNFLDSLKTEESQSMLAGILGHEIAHVFLRHSVAWQRLKNFMDEERAAIPSEIVQILEKGYSRQQEFEADEYGILYAMRAGYDFESIIKFYKAIRENYGETPPGDEIYDDHPRLTERIAHLYEMRAQLERNFDQFNFGVEALNEGRYSEAVTYFKLFTATFSNSAAGWMNLGAAYLFEAVSKLDGPPVIFVVTYHEKPNIKLRGIPDELLYAEEAYKKAAEVDSSYNAVYYGNQGIIFALSGDYDRAEEFTRKALEGEEAEHFFYNNLGNIFYLKGEYKDAEAAYKKAVELAEDWALPVYNTALLYEKAGQKKLAIDTWKKLLDVSGFSKEAVEHLVSLDKTFKYDLSEVGPECSLGGIYIGMPEDSVRSILGEPDEQVALEKLFALSYYNHNIVVFLREKEVSGVLAQNGFSGKTSKGIGIGSPASEVRAAYGLPDDIVQQKDQEQWIYKKLGFLANLCGKKVNSLQIVKVGE</sequence>
<dbReference type="AlphaFoldDB" id="A0A9C9EPT4"/>
<dbReference type="EMBL" id="DRIG01000095">
    <property type="protein sequence ID" value="HEC79281.1"/>
    <property type="molecule type" value="Genomic_DNA"/>
</dbReference>
<evidence type="ECO:0000256" key="4">
    <source>
        <dbReference type="ARBA" id="ARBA00022801"/>
    </source>
</evidence>
<dbReference type="PROSITE" id="PS50005">
    <property type="entry name" value="TPR"/>
    <property type="match status" value="2"/>
</dbReference>
<dbReference type="SUPFAM" id="SSF48452">
    <property type="entry name" value="TPR-like"/>
    <property type="match status" value="1"/>
</dbReference>
<name>A0A9C9EPT4_UNCW3</name>
<dbReference type="InterPro" id="IPR011990">
    <property type="entry name" value="TPR-like_helical_dom_sf"/>
</dbReference>
<dbReference type="GO" id="GO:0051603">
    <property type="term" value="P:proteolysis involved in protein catabolic process"/>
    <property type="evidence" value="ECO:0007669"/>
    <property type="project" value="TreeGrafter"/>
</dbReference>
<feature type="repeat" description="TPR" evidence="7">
    <location>
        <begin position="328"/>
        <end position="361"/>
    </location>
</feature>
<keyword evidence="2" id="KW-0645">Protease</keyword>
<reference evidence="9" key="1">
    <citation type="journal article" date="2020" name="mSystems">
        <title>Genome- and Community-Level Interaction Insights into Carbon Utilization and Element Cycling Functions of Hydrothermarchaeota in Hydrothermal Sediment.</title>
        <authorList>
            <person name="Zhou Z."/>
            <person name="Liu Y."/>
            <person name="Xu W."/>
            <person name="Pan J."/>
            <person name="Luo Z.H."/>
            <person name="Li M."/>
        </authorList>
    </citation>
    <scope>NUCLEOTIDE SEQUENCE</scope>
    <source>
        <strain evidence="9">HyVt-388</strain>
    </source>
</reference>
<evidence type="ECO:0000313" key="9">
    <source>
        <dbReference type="EMBL" id="HEC79281.1"/>
    </source>
</evidence>
<dbReference type="InterPro" id="IPR001915">
    <property type="entry name" value="Peptidase_M48"/>
</dbReference>
<proteinExistence type="predicted"/>
<dbReference type="InterPro" id="IPR051156">
    <property type="entry name" value="Mito/Outer_Membr_Metalloprot"/>
</dbReference>
<dbReference type="PANTHER" id="PTHR22726:SF1">
    <property type="entry name" value="METALLOENDOPEPTIDASE OMA1, MITOCHONDRIAL"/>
    <property type="match status" value="1"/>
</dbReference>
<evidence type="ECO:0000259" key="8">
    <source>
        <dbReference type="Pfam" id="PF01435"/>
    </source>
</evidence>
<dbReference type="GO" id="GO:0016020">
    <property type="term" value="C:membrane"/>
    <property type="evidence" value="ECO:0007669"/>
    <property type="project" value="TreeGrafter"/>
</dbReference>
<evidence type="ECO:0000256" key="7">
    <source>
        <dbReference type="PROSITE-ProRule" id="PRU00339"/>
    </source>
</evidence>
<dbReference type="InterPro" id="IPR019734">
    <property type="entry name" value="TPR_rpt"/>
</dbReference>
<evidence type="ECO:0000256" key="1">
    <source>
        <dbReference type="ARBA" id="ARBA00001947"/>
    </source>
</evidence>
<dbReference type="Pfam" id="PF01435">
    <property type="entry name" value="Peptidase_M48"/>
    <property type="match status" value="1"/>
</dbReference>
<dbReference type="Pfam" id="PF00515">
    <property type="entry name" value="TPR_1"/>
    <property type="match status" value="1"/>
</dbReference>
<organism evidence="9 10">
    <name type="scientific">candidate division WOR-3 bacterium</name>
    <dbReference type="NCBI Taxonomy" id="2052148"/>
    <lineage>
        <taxon>Bacteria</taxon>
        <taxon>Bacteria division WOR-3</taxon>
    </lineage>
</organism>
<keyword evidence="7" id="KW-0802">TPR repeat</keyword>
<dbReference type="SMART" id="SM00028">
    <property type="entry name" value="TPR"/>
    <property type="match status" value="3"/>
</dbReference>
<evidence type="ECO:0000256" key="6">
    <source>
        <dbReference type="ARBA" id="ARBA00023049"/>
    </source>
</evidence>
<accession>A0A9C9EPT4</accession>
<dbReference type="Gene3D" id="1.25.40.10">
    <property type="entry name" value="Tetratricopeptide repeat domain"/>
    <property type="match status" value="2"/>
</dbReference>
<keyword evidence="5" id="KW-0862">Zinc</keyword>
<keyword evidence="6" id="KW-0482">Metalloprotease</keyword>
<evidence type="ECO:0000256" key="2">
    <source>
        <dbReference type="ARBA" id="ARBA00022670"/>
    </source>
</evidence>
<keyword evidence="3" id="KW-0479">Metal-binding</keyword>
<feature type="domain" description="Peptidase M48" evidence="8">
    <location>
        <begin position="75"/>
        <end position="224"/>
    </location>
</feature>
<comment type="cofactor">
    <cofactor evidence="1">
        <name>Zn(2+)</name>
        <dbReference type="ChEBI" id="CHEBI:29105"/>
    </cofactor>
</comment>
<evidence type="ECO:0000256" key="5">
    <source>
        <dbReference type="ARBA" id="ARBA00022833"/>
    </source>
</evidence>
<dbReference type="PANTHER" id="PTHR22726">
    <property type="entry name" value="METALLOENDOPEPTIDASE OMA1"/>
    <property type="match status" value="1"/>
</dbReference>
<keyword evidence="4" id="KW-0378">Hydrolase</keyword>
<evidence type="ECO:0000313" key="10">
    <source>
        <dbReference type="Proteomes" id="UP000885826"/>
    </source>
</evidence>
<dbReference type="GO" id="GO:0004222">
    <property type="term" value="F:metalloendopeptidase activity"/>
    <property type="evidence" value="ECO:0007669"/>
    <property type="project" value="InterPro"/>
</dbReference>